<dbReference type="Gene3D" id="1.10.10.1600">
    <property type="entry name" value="Bacterial DNA polymerase III alpha subunit, thumb domain"/>
    <property type="match status" value="1"/>
</dbReference>
<evidence type="ECO:0000259" key="9">
    <source>
        <dbReference type="Pfam" id="PF07733"/>
    </source>
</evidence>
<dbReference type="InterPro" id="IPR011708">
    <property type="entry name" value="DNA_pol3_alpha_NTPase_dom"/>
</dbReference>
<dbReference type="CDD" id="cd04485">
    <property type="entry name" value="DnaE_OBF"/>
    <property type="match status" value="1"/>
</dbReference>
<dbReference type="PANTHER" id="PTHR32294:SF0">
    <property type="entry name" value="DNA POLYMERASE III SUBUNIT ALPHA"/>
    <property type="match status" value="1"/>
</dbReference>
<evidence type="ECO:0000259" key="8">
    <source>
        <dbReference type="Pfam" id="PF01336"/>
    </source>
</evidence>
<comment type="caution">
    <text evidence="12">The sequence shown here is derived from an EMBL/GenBank/DDBJ whole genome shotgun (WGS) entry which is preliminary data.</text>
</comment>
<evidence type="ECO:0000259" key="10">
    <source>
        <dbReference type="Pfam" id="PF14579"/>
    </source>
</evidence>
<feature type="domain" description="OB" evidence="8">
    <location>
        <begin position="755"/>
        <end position="836"/>
    </location>
</feature>
<evidence type="ECO:0000256" key="1">
    <source>
        <dbReference type="ARBA" id="ARBA00004496"/>
    </source>
</evidence>
<dbReference type="InterPro" id="IPR040982">
    <property type="entry name" value="DNA_pol3_finger"/>
</dbReference>
<dbReference type="InterPro" id="IPR004805">
    <property type="entry name" value="DnaE2/DnaE/PolC"/>
</dbReference>
<dbReference type="GO" id="GO:0006260">
    <property type="term" value="P:DNA replication"/>
    <property type="evidence" value="ECO:0007669"/>
    <property type="project" value="UniProtKB-KW"/>
</dbReference>
<dbReference type="EC" id="2.7.7.7" evidence="2"/>
<dbReference type="Gene3D" id="1.10.150.870">
    <property type="match status" value="1"/>
</dbReference>
<dbReference type="GO" id="GO:0003887">
    <property type="term" value="F:DNA-directed DNA polymerase activity"/>
    <property type="evidence" value="ECO:0007669"/>
    <property type="project" value="UniProtKB-KW"/>
</dbReference>
<feature type="domain" description="DNA polymerase III alpha subunit finger" evidence="11">
    <location>
        <begin position="318"/>
        <end position="480"/>
    </location>
</feature>
<dbReference type="InterPro" id="IPR041931">
    <property type="entry name" value="DNA_pol3_alpha_thumb_dom"/>
</dbReference>
<dbReference type="InterPro" id="IPR012340">
    <property type="entry name" value="NA-bd_OB-fold"/>
</dbReference>
<dbReference type="InterPro" id="IPR004365">
    <property type="entry name" value="NA-bd_OB_tRNA"/>
</dbReference>
<organism evidence="12 13">
    <name type="scientific">Berkelbacteria bacterium GW2011_GWA2_38_9</name>
    <dbReference type="NCBI Taxonomy" id="1618334"/>
    <lineage>
        <taxon>Bacteria</taxon>
        <taxon>Candidatus Berkelbacteria</taxon>
    </lineage>
</organism>
<evidence type="ECO:0000256" key="6">
    <source>
        <dbReference type="ARBA" id="ARBA00022932"/>
    </source>
</evidence>
<evidence type="ECO:0000259" key="11">
    <source>
        <dbReference type="Pfam" id="PF17657"/>
    </source>
</evidence>
<feature type="non-terminal residue" evidence="12">
    <location>
        <position position="1"/>
    </location>
</feature>
<dbReference type="AlphaFoldDB" id="A0A0G0NWK1"/>
<dbReference type="InterPro" id="IPR029460">
    <property type="entry name" value="DNAPol_HHH"/>
</dbReference>
<evidence type="ECO:0000313" key="12">
    <source>
        <dbReference type="EMBL" id="KKQ90239.1"/>
    </source>
</evidence>
<dbReference type="PANTHER" id="PTHR32294">
    <property type="entry name" value="DNA POLYMERASE III SUBUNIT ALPHA"/>
    <property type="match status" value="1"/>
</dbReference>
<evidence type="ECO:0000256" key="7">
    <source>
        <dbReference type="ARBA" id="ARBA00049244"/>
    </source>
</evidence>
<dbReference type="Pfam" id="PF07733">
    <property type="entry name" value="DNA_pol3_alpha"/>
    <property type="match status" value="1"/>
</dbReference>
<dbReference type="NCBIfam" id="TIGR00594">
    <property type="entry name" value="polc"/>
    <property type="match status" value="1"/>
</dbReference>
<feature type="domain" description="Bacterial DNA polymerase III alpha subunit NTPase" evidence="9">
    <location>
        <begin position="74"/>
        <end position="307"/>
    </location>
</feature>
<evidence type="ECO:0000313" key="13">
    <source>
        <dbReference type="Proteomes" id="UP000033934"/>
    </source>
</evidence>
<dbReference type="GO" id="GO:0008408">
    <property type="term" value="F:3'-5' exonuclease activity"/>
    <property type="evidence" value="ECO:0007669"/>
    <property type="project" value="InterPro"/>
</dbReference>
<dbReference type="Proteomes" id="UP000033934">
    <property type="component" value="Unassembled WGS sequence"/>
</dbReference>
<evidence type="ECO:0000256" key="3">
    <source>
        <dbReference type="ARBA" id="ARBA00022679"/>
    </source>
</evidence>
<protein>
    <recommendedName>
        <fullName evidence="2">DNA-directed DNA polymerase</fullName>
        <ecNumber evidence="2">2.7.7.7</ecNumber>
    </recommendedName>
</protein>
<dbReference type="Pfam" id="PF01336">
    <property type="entry name" value="tRNA_anti-codon"/>
    <property type="match status" value="1"/>
</dbReference>
<accession>A0A0G0NWK1</accession>
<dbReference type="EMBL" id="LBVO01000010">
    <property type="protein sequence ID" value="KKQ90239.1"/>
    <property type="molecule type" value="Genomic_DNA"/>
</dbReference>
<feature type="domain" description="DNA polymerase helix-hairpin-helix motif" evidence="10">
    <location>
        <begin position="555"/>
        <end position="660"/>
    </location>
</feature>
<dbReference type="PATRIC" id="fig|1618334.3.peg.190"/>
<keyword evidence="6 12" id="KW-0239">DNA-directed DNA polymerase</keyword>
<sequence length="953" mass="107473">VQSGKQVADTNRISYVGFDLSIKSPDQMAELFADLPEAIENTSKIAQRCQVEIPMGTSILPDFPVPAGTTAKSELRRQCIEGVKTRFFFDYKKQQDWKESEILPSPSNDLTEEMTMRVAKRMEYELSIIEKMGFESYFLITADFINWARKQNIAIGPGRGSAAGSLVGFLTGITDIDPLHYNLIFERFLNPERISMPDIDTDIMDARRDEVIDYVRIKYGADHVAQIITFGTMLARNAIRDIGRVLGFAYQECDYLAKLIPFGSTLKEALESVNDLKDSYNANERNKKLLDLAQRVEGVARHTSVHALLKMDFLGLANLNIIQRALEIIEAIHEQKIEIRNMATDDPEAYKLLSRAETTGVFQLESAGMKRYLRELKPTEFEDIISMVALYRPGPMDSIPTFIDSKHGRQIITYLHPILEPILEKTYGVIVTQDQVLQIARDFAGFTYGEADVLRKAVGKKIKKLLDEQREKFIDGAVKNKKIDRSTAQKVWDFIEPFARYGFNRAHAACYAMIAYQTAFLKAHYPVEFMAALLTSDLNNLDRIGIEITECQGMGVEVLPPDVNKSFVDFGVVKKDVEMNGRSSLQCTCQQDSHIYFGLAAIKNVGADVSKKILKNRKEFGEFANFTDFLVRLGSDVVNKKVLENLAKSGALDSLIERQQVLANIDKILDFTQAVSKQKNTDQSGLFGEITTETPDYVLTLDKVSEADSKTRLAWEKELLGIYLSDHPMKYLETLIPADAEALNKITTDRDGQPVRTAGVIARSRTIMTKNNQPMAFVTIEDQSSEIELIVFPRVFEQYSDFWQEGRAILVDGTISSKDNRSGGTMSEAKILANKVWELHENPQEKIPGFDPKANRRRNFNGNKNNVEMTSRVISTEDDNTRPLIIHLPEGSSKQILIDMKAIFEKCPGDSPVILKIWQNGQEQTIATKTKVTVNGIISHQLRDLIGKENIEL</sequence>
<dbReference type="Pfam" id="PF14579">
    <property type="entry name" value="HHH_6"/>
    <property type="match status" value="1"/>
</dbReference>
<dbReference type="Gene3D" id="3.20.20.140">
    <property type="entry name" value="Metal-dependent hydrolases"/>
    <property type="match status" value="1"/>
</dbReference>
<evidence type="ECO:0000256" key="2">
    <source>
        <dbReference type="ARBA" id="ARBA00012417"/>
    </source>
</evidence>
<evidence type="ECO:0000256" key="4">
    <source>
        <dbReference type="ARBA" id="ARBA00022695"/>
    </source>
</evidence>
<keyword evidence="5" id="KW-0235">DNA replication</keyword>
<reference evidence="12 13" key="1">
    <citation type="journal article" date="2015" name="Nature">
        <title>rRNA introns, odd ribosomes, and small enigmatic genomes across a large radiation of phyla.</title>
        <authorList>
            <person name="Brown C.T."/>
            <person name="Hug L.A."/>
            <person name="Thomas B.C."/>
            <person name="Sharon I."/>
            <person name="Castelle C.J."/>
            <person name="Singh A."/>
            <person name="Wilkins M.J."/>
            <person name="Williams K.H."/>
            <person name="Banfield J.F."/>
        </authorList>
    </citation>
    <scope>NUCLEOTIDE SEQUENCE [LARGE SCALE GENOMIC DNA]</scope>
</reference>
<comment type="catalytic activity">
    <reaction evidence="7">
        <text>DNA(n) + a 2'-deoxyribonucleoside 5'-triphosphate = DNA(n+1) + diphosphate</text>
        <dbReference type="Rhea" id="RHEA:22508"/>
        <dbReference type="Rhea" id="RHEA-COMP:17339"/>
        <dbReference type="Rhea" id="RHEA-COMP:17340"/>
        <dbReference type="ChEBI" id="CHEBI:33019"/>
        <dbReference type="ChEBI" id="CHEBI:61560"/>
        <dbReference type="ChEBI" id="CHEBI:173112"/>
        <dbReference type="EC" id="2.7.7.7"/>
    </reaction>
</comment>
<keyword evidence="4" id="KW-0548">Nucleotidyltransferase</keyword>
<proteinExistence type="predicted"/>
<dbReference type="GO" id="GO:0003676">
    <property type="term" value="F:nucleic acid binding"/>
    <property type="evidence" value="ECO:0007669"/>
    <property type="project" value="InterPro"/>
</dbReference>
<evidence type="ECO:0000256" key="5">
    <source>
        <dbReference type="ARBA" id="ARBA00022705"/>
    </source>
</evidence>
<dbReference type="GO" id="GO:0005737">
    <property type="term" value="C:cytoplasm"/>
    <property type="evidence" value="ECO:0007669"/>
    <property type="project" value="UniProtKB-SubCell"/>
</dbReference>
<keyword evidence="3" id="KW-0808">Transferase</keyword>
<gene>
    <name evidence="12" type="ORF">UT11_C0010G0001</name>
</gene>
<comment type="subcellular location">
    <subcellularLocation>
        <location evidence="1">Cytoplasm</location>
    </subcellularLocation>
</comment>
<name>A0A0G0NWK1_9BACT</name>
<dbReference type="Pfam" id="PF17657">
    <property type="entry name" value="DNA_pol3_finger"/>
    <property type="match status" value="1"/>
</dbReference>
<dbReference type="Gene3D" id="2.40.50.140">
    <property type="entry name" value="Nucleic acid-binding proteins"/>
    <property type="match status" value="1"/>
</dbReference>